<feature type="compositionally biased region" description="Polar residues" evidence="1">
    <location>
        <begin position="606"/>
        <end position="617"/>
    </location>
</feature>
<proteinExistence type="predicted"/>
<sequence length="617" mass="68753">MSSNDSERRPHSDHRAYTSFLPTFPDVPTHPAQVALRTYGLSLSLSLAPSLLPFVIARLSSSRQNIKYGRAAFLKVLRRELGLDGFAFAMTLAVGGGVALSRAWSRFDQPDRLRGLDGKSEDPSGHHALYARARSALQSLSARLSLSPAQETFISNMFTSLIAVLLIQAGRRRTARLRNVPSPVSTIPLTYPSPYQSQASSPTVELTLLLLVRAMDALVQIFVYKRTERRKPRLELNRLYAEPDAVRQSLLREQEKRESERKRKVLTTRIDALVFWACSARIMWCFFYQPDRLPRSYVKWIGSLANLDQRLILTLRAIKSGTWSYICGSPIHKQLLTSYARDLGYPMVWGDPAALPAYGSHSRPIWKSLNVHNRNGVGGLPCELVHGGTVRAFGLDASCTVSVLVRGLQAFMKAIMIYIPAHFLPVLITRPKTLLRSHHFMSTLLGAVQSAGFLSAFVASYWAAVCFTRTVFLARLLPCVSHDFWDGPYGCIMAGCLACGSSIWIENGRRRGEMALYVLPRAIRACLPDAWMKKGGKGVFKSIERIVFVLSFASLLTAAVHHPDSLRGLSRWALAFILKGPNAGFWKRKQRSPSAPMTPSIPPSPYESSTSHEQIQN</sequence>
<dbReference type="Proteomes" id="UP001556367">
    <property type="component" value="Unassembled WGS sequence"/>
</dbReference>
<feature type="transmembrane region" description="Helical" evidence="2">
    <location>
        <begin position="39"/>
        <end position="60"/>
    </location>
</feature>
<reference evidence="4" key="1">
    <citation type="submission" date="2024-06" db="EMBL/GenBank/DDBJ databases">
        <title>Multi-omics analyses provide insights into the biosynthesis of the anticancer antibiotic pleurotin in Hohenbuehelia grisea.</title>
        <authorList>
            <person name="Weaver J.A."/>
            <person name="Alberti F."/>
        </authorList>
    </citation>
    <scope>NUCLEOTIDE SEQUENCE [LARGE SCALE GENOMIC DNA]</scope>
    <source>
        <strain evidence="4">T-177</strain>
    </source>
</reference>
<dbReference type="PANTHER" id="PTHR12459">
    <property type="entry name" value="TRANSMEMBRANE PROTEIN 135-RELATED"/>
    <property type="match status" value="1"/>
</dbReference>
<feature type="transmembrane region" description="Helical" evidence="2">
    <location>
        <begin position="153"/>
        <end position="170"/>
    </location>
</feature>
<evidence type="ECO:0000256" key="1">
    <source>
        <dbReference type="SAM" id="MobiDB-lite"/>
    </source>
</evidence>
<feature type="transmembrane region" description="Helical" evidence="2">
    <location>
        <begin position="81"/>
        <end position="104"/>
    </location>
</feature>
<accession>A0ABR3J6Q5</accession>
<gene>
    <name evidence="3" type="ORF">HGRIS_007909</name>
</gene>
<comment type="caution">
    <text evidence="3">The sequence shown here is derived from an EMBL/GenBank/DDBJ whole genome shotgun (WGS) entry which is preliminary data.</text>
</comment>
<keyword evidence="4" id="KW-1185">Reference proteome</keyword>
<feature type="transmembrane region" description="Helical" evidence="2">
    <location>
        <begin position="410"/>
        <end position="428"/>
    </location>
</feature>
<keyword evidence="2" id="KW-0812">Transmembrane</keyword>
<organism evidence="3 4">
    <name type="scientific">Hohenbuehelia grisea</name>
    <dbReference type="NCBI Taxonomy" id="104357"/>
    <lineage>
        <taxon>Eukaryota</taxon>
        <taxon>Fungi</taxon>
        <taxon>Dikarya</taxon>
        <taxon>Basidiomycota</taxon>
        <taxon>Agaricomycotina</taxon>
        <taxon>Agaricomycetes</taxon>
        <taxon>Agaricomycetidae</taxon>
        <taxon>Agaricales</taxon>
        <taxon>Pleurotineae</taxon>
        <taxon>Pleurotaceae</taxon>
        <taxon>Hohenbuehelia</taxon>
    </lineage>
</organism>
<evidence type="ECO:0000256" key="2">
    <source>
        <dbReference type="SAM" id="Phobius"/>
    </source>
</evidence>
<evidence type="ECO:0000313" key="4">
    <source>
        <dbReference type="Proteomes" id="UP001556367"/>
    </source>
</evidence>
<keyword evidence="2" id="KW-1133">Transmembrane helix</keyword>
<evidence type="ECO:0000313" key="3">
    <source>
        <dbReference type="EMBL" id="KAL0951178.1"/>
    </source>
</evidence>
<protein>
    <recommendedName>
        <fullName evidence="5">Transmembrane protein 135 N-terminal domain-containing protein</fullName>
    </recommendedName>
</protein>
<dbReference type="PANTHER" id="PTHR12459:SF15">
    <property type="entry name" value="TRANSMEMBRANE PROTEIN 135"/>
    <property type="match status" value="1"/>
</dbReference>
<feature type="region of interest" description="Disordered" evidence="1">
    <location>
        <begin position="587"/>
        <end position="617"/>
    </location>
</feature>
<feature type="transmembrane region" description="Helical" evidence="2">
    <location>
        <begin position="440"/>
        <end position="464"/>
    </location>
</feature>
<dbReference type="EMBL" id="JASNQZ010000011">
    <property type="protein sequence ID" value="KAL0951178.1"/>
    <property type="molecule type" value="Genomic_DNA"/>
</dbReference>
<name>A0ABR3J6Q5_9AGAR</name>
<keyword evidence="2" id="KW-0472">Membrane</keyword>
<evidence type="ECO:0008006" key="5">
    <source>
        <dbReference type="Google" id="ProtNLM"/>
    </source>
</evidence>
<dbReference type="InterPro" id="IPR026749">
    <property type="entry name" value="Tmem135"/>
</dbReference>